<keyword evidence="4" id="KW-0804">Transcription</keyword>
<dbReference type="GO" id="GO:0005829">
    <property type="term" value="C:cytosol"/>
    <property type="evidence" value="ECO:0007669"/>
    <property type="project" value="TreeGrafter"/>
</dbReference>
<evidence type="ECO:0000259" key="5">
    <source>
        <dbReference type="PROSITE" id="PS50931"/>
    </source>
</evidence>
<dbReference type="SUPFAM" id="SSF46785">
    <property type="entry name" value="Winged helix' DNA-binding domain"/>
    <property type="match status" value="1"/>
</dbReference>
<dbReference type="PROSITE" id="PS50931">
    <property type="entry name" value="HTH_LYSR"/>
    <property type="match status" value="1"/>
</dbReference>
<evidence type="ECO:0000313" key="7">
    <source>
        <dbReference type="Proteomes" id="UP000316225"/>
    </source>
</evidence>
<dbReference type="InterPro" id="IPR050950">
    <property type="entry name" value="HTH-type_LysR_regulators"/>
</dbReference>
<evidence type="ECO:0000256" key="2">
    <source>
        <dbReference type="ARBA" id="ARBA00023015"/>
    </source>
</evidence>
<protein>
    <submittedName>
        <fullName evidence="6">DNA-binding transcriptional LysR family regulator</fullName>
    </submittedName>
</protein>
<dbReference type="EMBL" id="VLKU01000014">
    <property type="protein sequence ID" value="TWI29382.1"/>
    <property type="molecule type" value="Genomic_DNA"/>
</dbReference>
<dbReference type="InterPro" id="IPR005119">
    <property type="entry name" value="LysR_subst-bd"/>
</dbReference>
<dbReference type="PANTHER" id="PTHR30419:SF2">
    <property type="entry name" value="LYSR FAMILY TRANSCRIPTIONAL REGULATOR"/>
    <property type="match status" value="1"/>
</dbReference>
<gene>
    <name evidence="6" type="ORF">IQ24_03589</name>
</gene>
<dbReference type="Proteomes" id="UP000316225">
    <property type="component" value="Unassembled WGS sequence"/>
</dbReference>
<evidence type="ECO:0000313" key="6">
    <source>
        <dbReference type="EMBL" id="TWI29382.1"/>
    </source>
</evidence>
<keyword evidence="7" id="KW-1185">Reference proteome</keyword>
<comment type="caution">
    <text evidence="6">The sequence shown here is derived from an EMBL/GenBank/DDBJ whole genome shotgun (WGS) entry which is preliminary data.</text>
</comment>
<dbReference type="OrthoDB" id="9815174at2"/>
<dbReference type="PANTHER" id="PTHR30419">
    <property type="entry name" value="HTH-TYPE TRANSCRIPTIONAL REGULATOR YBHD"/>
    <property type="match status" value="1"/>
</dbReference>
<dbReference type="GO" id="GO:0003677">
    <property type="term" value="F:DNA binding"/>
    <property type="evidence" value="ECO:0007669"/>
    <property type="project" value="UniProtKB-KW"/>
</dbReference>
<dbReference type="Pfam" id="PF00126">
    <property type="entry name" value="HTH_1"/>
    <property type="match status" value="1"/>
</dbReference>
<dbReference type="GO" id="GO:0003700">
    <property type="term" value="F:DNA-binding transcription factor activity"/>
    <property type="evidence" value="ECO:0007669"/>
    <property type="project" value="InterPro"/>
</dbReference>
<dbReference type="SUPFAM" id="SSF53850">
    <property type="entry name" value="Periplasmic binding protein-like II"/>
    <property type="match status" value="1"/>
</dbReference>
<keyword evidence="2" id="KW-0805">Transcription regulation</keyword>
<sequence length="298" mass="32451">MDFDLTDLRLFDAVLRAGSITAGAQAANLSLAAASTRLRDLELRHGVQLLERHRRGVRPTPAGVALQDHARRMLAEARHLQSALQQYSRKMAGELRLAVNTAALFHDLPEILAGFLREQPNFSVTLTELLSRKTAEALARGEQDIAIMSDQADLSGLRTRPWREDRLVAALPANHPLADRASVDLAAIADEDFVGLAPESALQQHVEERAATGARRLRVRARMSNAQLLLRMVAAGAGIAIVPQVLMKDPAAGLTCVPLTDPWSRRTLHLAWSAEAALPKAAEQLIEHLMQAADAPQN</sequence>
<organism evidence="6 7">
    <name type="scientific">Paracoccus sulfuroxidans</name>
    <dbReference type="NCBI Taxonomy" id="384678"/>
    <lineage>
        <taxon>Bacteria</taxon>
        <taxon>Pseudomonadati</taxon>
        <taxon>Pseudomonadota</taxon>
        <taxon>Alphaproteobacteria</taxon>
        <taxon>Rhodobacterales</taxon>
        <taxon>Paracoccaceae</taxon>
        <taxon>Paracoccus</taxon>
    </lineage>
</organism>
<dbReference type="InterPro" id="IPR036388">
    <property type="entry name" value="WH-like_DNA-bd_sf"/>
</dbReference>
<reference evidence="6 7" key="1">
    <citation type="journal article" date="2015" name="Stand. Genomic Sci.">
        <title>Genomic Encyclopedia of Bacterial and Archaeal Type Strains, Phase III: the genomes of soil and plant-associated and newly described type strains.</title>
        <authorList>
            <person name="Whitman W.B."/>
            <person name="Woyke T."/>
            <person name="Klenk H.P."/>
            <person name="Zhou Y."/>
            <person name="Lilburn T.G."/>
            <person name="Beck B.J."/>
            <person name="De Vos P."/>
            <person name="Vandamme P."/>
            <person name="Eisen J.A."/>
            <person name="Garrity G."/>
            <person name="Hugenholtz P."/>
            <person name="Kyrpides N.C."/>
        </authorList>
    </citation>
    <scope>NUCLEOTIDE SEQUENCE [LARGE SCALE GENOMIC DNA]</scope>
    <source>
        <strain evidence="6 7">CGMCC 1.5364</strain>
    </source>
</reference>
<dbReference type="Pfam" id="PF03466">
    <property type="entry name" value="LysR_substrate"/>
    <property type="match status" value="1"/>
</dbReference>
<dbReference type="RefSeq" id="WP_145399649.1">
    <property type="nucleotide sequence ID" value="NZ_VLKU01000014.1"/>
</dbReference>
<dbReference type="Gene3D" id="1.10.10.10">
    <property type="entry name" value="Winged helix-like DNA-binding domain superfamily/Winged helix DNA-binding domain"/>
    <property type="match status" value="1"/>
</dbReference>
<feature type="domain" description="HTH lysR-type" evidence="5">
    <location>
        <begin position="3"/>
        <end position="60"/>
    </location>
</feature>
<keyword evidence="3 6" id="KW-0238">DNA-binding</keyword>
<evidence type="ECO:0000256" key="3">
    <source>
        <dbReference type="ARBA" id="ARBA00023125"/>
    </source>
</evidence>
<dbReference type="InterPro" id="IPR036390">
    <property type="entry name" value="WH_DNA-bd_sf"/>
</dbReference>
<accession>A0A562NB12</accession>
<dbReference type="AlphaFoldDB" id="A0A562NB12"/>
<comment type="similarity">
    <text evidence="1">Belongs to the LysR transcriptional regulatory family.</text>
</comment>
<evidence type="ECO:0000256" key="1">
    <source>
        <dbReference type="ARBA" id="ARBA00009437"/>
    </source>
</evidence>
<name>A0A562NB12_9RHOB</name>
<dbReference type="Gene3D" id="3.40.190.290">
    <property type="match status" value="1"/>
</dbReference>
<dbReference type="InterPro" id="IPR000847">
    <property type="entry name" value="LysR_HTH_N"/>
</dbReference>
<evidence type="ECO:0000256" key="4">
    <source>
        <dbReference type="ARBA" id="ARBA00023163"/>
    </source>
</evidence>
<proteinExistence type="inferred from homology"/>